<keyword evidence="2" id="KW-1185">Reference proteome</keyword>
<dbReference type="RefSeq" id="WP_131854413.1">
    <property type="nucleotide sequence ID" value="NZ_SKFH01000061.1"/>
</dbReference>
<proteinExistence type="predicted"/>
<dbReference type="OrthoDB" id="1325392at2"/>
<dbReference type="EMBL" id="SKFH01000061">
    <property type="protein sequence ID" value="TCZ64591.1"/>
    <property type="molecule type" value="Genomic_DNA"/>
</dbReference>
<gene>
    <name evidence="1" type="ORF">E0486_18140</name>
</gene>
<organism evidence="1 2">
    <name type="scientific">Flaviaesturariibacter aridisoli</name>
    <dbReference type="NCBI Taxonomy" id="2545761"/>
    <lineage>
        <taxon>Bacteria</taxon>
        <taxon>Pseudomonadati</taxon>
        <taxon>Bacteroidota</taxon>
        <taxon>Chitinophagia</taxon>
        <taxon>Chitinophagales</taxon>
        <taxon>Chitinophagaceae</taxon>
        <taxon>Flaviaestuariibacter</taxon>
    </lineage>
</organism>
<name>A0A4R4DSG4_9BACT</name>
<sequence>MTAKQEPQYDMFELVEKCLKANLSIFETMPAVKRTANRFLSLVNDIGVAAGRREAIGFSGTDKFLARTALAEVLAGVGGIIGAWAIDTGDNNLHRQVAHSKSDFKNMRDSDLKVVANHFKTIVDTHAADLEPFGLDADMRTDLEANIGRFTDLKTATRSGVVDRKKENAKLKTFFTAANKILNEQLDKLIRAQQKKHPELVAAYNNARIIVNNASRKKTTPAA</sequence>
<reference evidence="1 2" key="1">
    <citation type="submission" date="2019-03" db="EMBL/GenBank/DDBJ databases">
        <authorList>
            <person name="Kim M.K.M."/>
        </authorList>
    </citation>
    <scope>NUCLEOTIDE SEQUENCE [LARGE SCALE GENOMIC DNA]</scope>
    <source>
        <strain evidence="1 2">17J68-15</strain>
    </source>
</reference>
<comment type="caution">
    <text evidence="1">The sequence shown here is derived from an EMBL/GenBank/DDBJ whole genome shotgun (WGS) entry which is preliminary data.</text>
</comment>
<accession>A0A4R4DSG4</accession>
<dbReference type="Proteomes" id="UP000295164">
    <property type="component" value="Unassembled WGS sequence"/>
</dbReference>
<evidence type="ECO:0000313" key="1">
    <source>
        <dbReference type="EMBL" id="TCZ64591.1"/>
    </source>
</evidence>
<evidence type="ECO:0000313" key="2">
    <source>
        <dbReference type="Proteomes" id="UP000295164"/>
    </source>
</evidence>
<dbReference type="AlphaFoldDB" id="A0A4R4DSG4"/>
<protein>
    <submittedName>
        <fullName evidence="1">Uncharacterized protein</fullName>
    </submittedName>
</protein>